<accession>A0A0A9GMB8</accession>
<proteinExistence type="predicted"/>
<reference evidence="1" key="1">
    <citation type="submission" date="2014-09" db="EMBL/GenBank/DDBJ databases">
        <authorList>
            <person name="Magalhaes I.L.F."/>
            <person name="Oliveira U."/>
            <person name="Santos F.R."/>
            <person name="Vidigal T.H.D.A."/>
            <person name="Brescovit A.D."/>
            <person name="Santos A.J."/>
        </authorList>
    </citation>
    <scope>NUCLEOTIDE SEQUENCE</scope>
    <source>
        <tissue evidence="1">Shoot tissue taken approximately 20 cm above the soil surface</tissue>
    </source>
</reference>
<protein>
    <submittedName>
        <fullName evidence="1">Uncharacterized protein</fullName>
    </submittedName>
</protein>
<dbReference type="EMBL" id="GBRH01174210">
    <property type="protein sequence ID" value="JAE23686.1"/>
    <property type="molecule type" value="Transcribed_RNA"/>
</dbReference>
<organism evidence="1">
    <name type="scientific">Arundo donax</name>
    <name type="common">Giant reed</name>
    <name type="synonym">Donax arundinaceus</name>
    <dbReference type="NCBI Taxonomy" id="35708"/>
    <lineage>
        <taxon>Eukaryota</taxon>
        <taxon>Viridiplantae</taxon>
        <taxon>Streptophyta</taxon>
        <taxon>Embryophyta</taxon>
        <taxon>Tracheophyta</taxon>
        <taxon>Spermatophyta</taxon>
        <taxon>Magnoliopsida</taxon>
        <taxon>Liliopsida</taxon>
        <taxon>Poales</taxon>
        <taxon>Poaceae</taxon>
        <taxon>PACMAD clade</taxon>
        <taxon>Arundinoideae</taxon>
        <taxon>Arundineae</taxon>
        <taxon>Arundo</taxon>
    </lineage>
</organism>
<reference evidence="1" key="2">
    <citation type="journal article" date="2015" name="Data Brief">
        <title>Shoot transcriptome of the giant reed, Arundo donax.</title>
        <authorList>
            <person name="Barrero R.A."/>
            <person name="Guerrero F.D."/>
            <person name="Moolhuijzen P."/>
            <person name="Goolsby J.A."/>
            <person name="Tidwell J."/>
            <person name="Bellgard S.E."/>
            <person name="Bellgard M.I."/>
        </authorList>
    </citation>
    <scope>NUCLEOTIDE SEQUENCE</scope>
    <source>
        <tissue evidence="1">Shoot tissue taken approximately 20 cm above the soil surface</tissue>
    </source>
</reference>
<sequence length="35" mass="4142">MPFEMNYKKLKFDIKFKGTHIPVVCTQAQEEVDPE</sequence>
<name>A0A0A9GMB8_ARUDO</name>
<dbReference type="AlphaFoldDB" id="A0A0A9GMB8"/>
<evidence type="ECO:0000313" key="1">
    <source>
        <dbReference type="EMBL" id="JAE23686.1"/>
    </source>
</evidence>